<reference evidence="10 11" key="1">
    <citation type="journal article" date="2016" name="Environ. Microbiol.">
        <title>New Methyloceanibacter diversity from North Sea sediments includes methanotroph containing solely the soluble methane monooxygenase.</title>
        <authorList>
            <person name="Vekeman B."/>
            <person name="Kerckhof F.M."/>
            <person name="Cremers G."/>
            <person name="de Vos P."/>
            <person name="Vandamme P."/>
            <person name="Boon N."/>
            <person name="Op den Camp H.J."/>
            <person name="Heylen K."/>
        </authorList>
    </citation>
    <scope>NUCLEOTIDE SEQUENCE [LARGE SCALE GENOMIC DNA]</scope>
    <source>
        <strain evidence="10 11">R-67175</strain>
    </source>
</reference>
<evidence type="ECO:0000256" key="4">
    <source>
        <dbReference type="ARBA" id="ARBA00022692"/>
    </source>
</evidence>
<evidence type="ECO:0000256" key="2">
    <source>
        <dbReference type="ARBA" id="ARBA00022475"/>
    </source>
</evidence>
<keyword evidence="5 9" id="KW-1133">Transmembrane helix</keyword>
<organism evidence="10 11">
    <name type="scientific">Methyloceanibacter superfactus</name>
    <dbReference type="NCBI Taxonomy" id="1774969"/>
    <lineage>
        <taxon>Bacteria</taxon>
        <taxon>Pseudomonadati</taxon>
        <taxon>Pseudomonadota</taxon>
        <taxon>Alphaproteobacteria</taxon>
        <taxon>Hyphomicrobiales</taxon>
        <taxon>Hyphomicrobiaceae</taxon>
        <taxon>Methyloceanibacter</taxon>
    </lineage>
</organism>
<feature type="binding site" evidence="7">
    <location>
        <position position="211"/>
    </location>
    <ligand>
        <name>Mg(2+)</name>
        <dbReference type="ChEBI" id="CHEBI:18420"/>
    </ligand>
</feature>
<dbReference type="GO" id="GO:0046872">
    <property type="term" value="F:metal ion binding"/>
    <property type="evidence" value="ECO:0007669"/>
    <property type="project" value="UniProtKB-KW"/>
</dbReference>
<keyword evidence="7" id="KW-0479">Metal-binding</keyword>
<dbReference type="GO" id="GO:0005886">
    <property type="term" value="C:plasma membrane"/>
    <property type="evidence" value="ECO:0007669"/>
    <property type="project" value="UniProtKB-SubCell"/>
</dbReference>
<evidence type="ECO:0000256" key="5">
    <source>
        <dbReference type="ARBA" id="ARBA00022989"/>
    </source>
</evidence>
<feature type="transmembrane region" description="Helical" evidence="9">
    <location>
        <begin position="287"/>
        <end position="305"/>
    </location>
</feature>
<dbReference type="STRING" id="1774969.AUC69_01240"/>
<evidence type="ECO:0008006" key="12">
    <source>
        <dbReference type="Google" id="ProtNLM"/>
    </source>
</evidence>
<evidence type="ECO:0000313" key="10">
    <source>
        <dbReference type="EMBL" id="ODR97776.1"/>
    </source>
</evidence>
<dbReference type="Pfam" id="PF00953">
    <property type="entry name" value="Glycos_transf_4"/>
    <property type="match status" value="1"/>
</dbReference>
<dbReference type="GO" id="GO:0016780">
    <property type="term" value="F:phosphotransferase activity, for other substituted phosphate groups"/>
    <property type="evidence" value="ECO:0007669"/>
    <property type="project" value="InterPro"/>
</dbReference>
<sequence>MGYLLGRRAGRQRRAQRRADPRAEALLIRHLLAQPNARSSHATPTPQGAGLAVMASVLAVMAGVLLLGLAVPPPNLLPVLIGAAAFTVIGALDDAHALAVSWRLVAQLLVAAAVIFLLPQDFRLLPDMLPASVERVLLVIGVVGLVNAVNFLDGLDWMTVAQVVPMTLGVVILTGLGAVPASIGLLALALLGATLGFAAFNKHPAQIFLGDAGSLPIGLLLAFLLIVVAEAHLVSGLLLALYTLSEAAITFFRRLFAGEPVLSAHKSHFYQRAVAQGLRVPQVTLRVFTLGLWLMVLAVVAALSRSLTADLILLALGLVATGLVLFNLGRGR</sequence>
<evidence type="ECO:0000256" key="6">
    <source>
        <dbReference type="ARBA" id="ARBA00023136"/>
    </source>
</evidence>
<gene>
    <name evidence="10" type="ORF">AUC69_01240</name>
</gene>
<evidence type="ECO:0000256" key="7">
    <source>
        <dbReference type="PIRSR" id="PIRSR600715-1"/>
    </source>
</evidence>
<keyword evidence="4 9" id="KW-0812">Transmembrane</keyword>
<protein>
    <recommendedName>
        <fullName evidence="12">Glycosyl transferase</fullName>
    </recommendedName>
</protein>
<evidence type="ECO:0000256" key="1">
    <source>
        <dbReference type="ARBA" id="ARBA00004651"/>
    </source>
</evidence>
<dbReference type="Proteomes" id="UP000094472">
    <property type="component" value="Unassembled WGS sequence"/>
</dbReference>
<comment type="caution">
    <text evidence="10">The sequence shown here is derived from an EMBL/GenBank/DDBJ whole genome shotgun (WGS) entry which is preliminary data.</text>
</comment>
<feature type="region of interest" description="Disordered" evidence="8">
    <location>
        <begin position="1"/>
        <end position="20"/>
    </location>
</feature>
<feature type="transmembrane region" description="Helical" evidence="9">
    <location>
        <begin position="167"/>
        <end position="200"/>
    </location>
</feature>
<dbReference type="EMBL" id="LPWF01000024">
    <property type="protein sequence ID" value="ODR97776.1"/>
    <property type="molecule type" value="Genomic_DNA"/>
</dbReference>
<evidence type="ECO:0000313" key="11">
    <source>
        <dbReference type="Proteomes" id="UP000094472"/>
    </source>
</evidence>
<dbReference type="InterPro" id="IPR000715">
    <property type="entry name" value="Glycosyl_transferase_4"/>
</dbReference>
<keyword evidence="7" id="KW-0460">Magnesium</keyword>
<keyword evidence="2" id="KW-1003">Cell membrane</keyword>
<dbReference type="GO" id="GO:0071555">
    <property type="term" value="P:cell wall organization"/>
    <property type="evidence" value="ECO:0007669"/>
    <property type="project" value="TreeGrafter"/>
</dbReference>
<dbReference type="RefSeq" id="WP_083239205.1">
    <property type="nucleotide sequence ID" value="NZ_LPWF01000024.1"/>
</dbReference>
<name>A0A1E3VXY5_9HYPH</name>
<feature type="transmembrane region" description="Helical" evidence="9">
    <location>
        <begin position="138"/>
        <end position="155"/>
    </location>
</feature>
<dbReference type="PANTHER" id="PTHR22926:SF3">
    <property type="entry name" value="UNDECAPRENYL-PHOSPHATE ALPHA-N-ACETYLGLUCOSAMINYL 1-PHOSPHATE TRANSFERASE"/>
    <property type="match status" value="1"/>
</dbReference>
<dbReference type="AlphaFoldDB" id="A0A1E3VXY5"/>
<proteinExistence type="predicted"/>
<dbReference type="PANTHER" id="PTHR22926">
    <property type="entry name" value="PHOSPHO-N-ACETYLMURAMOYL-PENTAPEPTIDE-TRANSFERASE"/>
    <property type="match status" value="1"/>
</dbReference>
<keyword evidence="11" id="KW-1185">Reference proteome</keyword>
<feature type="binding site" evidence="7">
    <location>
        <position position="150"/>
    </location>
    <ligand>
        <name>Mg(2+)</name>
        <dbReference type="ChEBI" id="CHEBI:18420"/>
    </ligand>
</feature>
<feature type="transmembrane region" description="Helical" evidence="9">
    <location>
        <begin position="76"/>
        <end position="93"/>
    </location>
</feature>
<dbReference type="GO" id="GO:0009103">
    <property type="term" value="P:lipopolysaccharide biosynthetic process"/>
    <property type="evidence" value="ECO:0007669"/>
    <property type="project" value="TreeGrafter"/>
</dbReference>
<accession>A0A1E3VXY5</accession>
<dbReference type="OrthoDB" id="9783652at2"/>
<dbReference type="GO" id="GO:0044038">
    <property type="term" value="P:cell wall macromolecule biosynthetic process"/>
    <property type="evidence" value="ECO:0007669"/>
    <property type="project" value="TreeGrafter"/>
</dbReference>
<feature type="transmembrane region" description="Helical" evidence="9">
    <location>
        <begin position="48"/>
        <end position="70"/>
    </location>
</feature>
<evidence type="ECO:0000256" key="9">
    <source>
        <dbReference type="SAM" id="Phobius"/>
    </source>
</evidence>
<comment type="subcellular location">
    <subcellularLocation>
        <location evidence="1">Cell membrane</location>
        <topology evidence="1">Multi-pass membrane protein</topology>
    </subcellularLocation>
</comment>
<keyword evidence="6 9" id="KW-0472">Membrane</keyword>
<evidence type="ECO:0000256" key="3">
    <source>
        <dbReference type="ARBA" id="ARBA00022679"/>
    </source>
</evidence>
<feature type="transmembrane region" description="Helical" evidence="9">
    <location>
        <begin position="100"/>
        <end position="118"/>
    </location>
</feature>
<comment type="cofactor">
    <cofactor evidence="7">
        <name>Mg(2+)</name>
        <dbReference type="ChEBI" id="CHEBI:18420"/>
    </cofactor>
</comment>
<feature type="transmembrane region" description="Helical" evidence="9">
    <location>
        <begin position="311"/>
        <end position="329"/>
    </location>
</feature>
<evidence type="ECO:0000256" key="8">
    <source>
        <dbReference type="SAM" id="MobiDB-lite"/>
    </source>
</evidence>
<keyword evidence="3" id="KW-0808">Transferase</keyword>